<dbReference type="Proteomes" id="UP000316727">
    <property type="component" value="Unassembled WGS sequence"/>
</dbReference>
<evidence type="ECO:0000313" key="4">
    <source>
        <dbReference type="EMBL" id="TPE46278.1"/>
    </source>
</evidence>
<keyword evidence="5" id="KW-1185">Reference proteome</keyword>
<dbReference type="Pfam" id="PF00561">
    <property type="entry name" value="Abhydrolase_1"/>
    <property type="match status" value="1"/>
</dbReference>
<keyword evidence="2 4" id="KW-0378">Hydrolase</keyword>
<feature type="domain" description="AB hydrolase-1" evidence="3">
    <location>
        <begin position="24"/>
        <end position="258"/>
    </location>
</feature>
<organism evidence="4 5">
    <name type="scientific">Pontibacter mangrovi</name>
    <dbReference type="NCBI Taxonomy" id="2589816"/>
    <lineage>
        <taxon>Bacteria</taxon>
        <taxon>Pseudomonadati</taxon>
        <taxon>Bacteroidota</taxon>
        <taxon>Cytophagia</taxon>
        <taxon>Cytophagales</taxon>
        <taxon>Hymenobacteraceae</taxon>
        <taxon>Pontibacter</taxon>
    </lineage>
</organism>
<dbReference type="GO" id="GO:0016020">
    <property type="term" value="C:membrane"/>
    <property type="evidence" value="ECO:0007669"/>
    <property type="project" value="TreeGrafter"/>
</dbReference>
<dbReference type="SUPFAM" id="SSF53474">
    <property type="entry name" value="alpha/beta-Hydrolases"/>
    <property type="match status" value="1"/>
</dbReference>
<reference evidence="4 5" key="1">
    <citation type="submission" date="2019-06" db="EMBL/GenBank/DDBJ databases">
        <title>A novel bacterium of genus Pontibacter, isolated from marine sediment.</title>
        <authorList>
            <person name="Huang H."/>
            <person name="Mo K."/>
            <person name="Hu Y."/>
        </authorList>
    </citation>
    <scope>NUCLEOTIDE SEQUENCE [LARGE SCALE GENOMIC DNA]</scope>
    <source>
        <strain evidence="4 5">HB172049</strain>
    </source>
</reference>
<name>A0A501WA60_9BACT</name>
<evidence type="ECO:0000259" key="3">
    <source>
        <dbReference type="Pfam" id="PF00561"/>
    </source>
</evidence>
<dbReference type="EMBL" id="VFRQ01000001">
    <property type="protein sequence ID" value="TPE46278.1"/>
    <property type="molecule type" value="Genomic_DNA"/>
</dbReference>
<evidence type="ECO:0000256" key="2">
    <source>
        <dbReference type="ARBA" id="ARBA00022801"/>
    </source>
</evidence>
<dbReference type="RefSeq" id="WP_140619157.1">
    <property type="nucleotide sequence ID" value="NZ_VFRQ01000001.1"/>
</dbReference>
<dbReference type="InterPro" id="IPR000073">
    <property type="entry name" value="AB_hydrolase_1"/>
</dbReference>
<evidence type="ECO:0000313" key="5">
    <source>
        <dbReference type="Proteomes" id="UP000316727"/>
    </source>
</evidence>
<dbReference type="PANTHER" id="PTHR43798">
    <property type="entry name" value="MONOACYLGLYCEROL LIPASE"/>
    <property type="match status" value="1"/>
</dbReference>
<protein>
    <submittedName>
        <fullName evidence="4">Alpha/beta hydrolase</fullName>
    </submittedName>
</protein>
<comment type="similarity">
    <text evidence="1">Belongs to the peptidase S33 family.</text>
</comment>
<sequence length="288" mass="32522">MELLVANQSTRLYTVTYPNAGKETVILLHGGPGVPDGLEPVAELLHQNYQVITFHQRGTLSSPCYANKYTVERYLSDIDSIAERFKLEKFHLFGHSWGGLYAQLYAYQNPQRIRSLFLCSPASGTGGQWRETVAEVIAFNKRKSTGKEWYSMIKNGILGVLGSDSAYEKLFTQFCLNINKGYEVSNPVPVMVDHIVARAINKTNVALLKEPILEPMVDQGFKVTITYGEDDIFGDSMRYVKERYPYAQFETIPTSGHFPWLHNPEVFNETLKSHFSIAHASPDKVTSQ</sequence>
<dbReference type="InterPro" id="IPR029058">
    <property type="entry name" value="AB_hydrolase_fold"/>
</dbReference>
<dbReference type="PANTHER" id="PTHR43798:SF33">
    <property type="entry name" value="HYDROLASE, PUTATIVE (AFU_ORTHOLOGUE AFUA_2G14860)-RELATED"/>
    <property type="match status" value="1"/>
</dbReference>
<dbReference type="AlphaFoldDB" id="A0A501WA60"/>
<gene>
    <name evidence="4" type="ORF">FJM65_02740</name>
</gene>
<dbReference type="OrthoDB" id="9796770at2"/>
<accession>A0A501WA60</accession>
<dbReference type="Gene3D" id="3.40.50.1820">
    <property type="entry name" value="alpha/beta hydrolase"/>
    <property type="match status" value="1"/>
</dbReference>
<dbReference type="GO" id="GO:0008233">
    <property type="term" value="F:peptidase activity"/>
    <property type="evidence" value="ECO:0007669"/>
    <property type="project" value="InterPro"/>
</dbReference>
<proteinExistence type="inferred from homology"/>
<dbReference type="GO" id="GO:0006508">
    <property type="term" value="P:proteolysis"/>
    <property type="evidence" value="ECO:0007669"/>
    <property type="project" value="InterPro"/>
</dbReference>
<dbReference type="PRINTS" id="PR00793">
    <property type="entry name" value="PROAMNOPTASE"/>
</dbReference>
<comment type="caution">
    <text evidence="4">The sequence shown here is derived from an EMBL/GenBank/DDBJ whole genome shotgun (WGS) entry which is preliminary data.</text>
</comment>
<evidence type="ECO:0000256" key="1">
    <source>
        <dbReference type="ARBA" id="ARBA00010088"/>
    </source>
</evidence>
<dbReference type="InterPro" id="IPR002410">
    <property type="entry name" value="Peptidase_S33"/>
</dbReference>
<dbReference type="InterPro" id="IPR050266">
    <property type="entry name" value="AB_hydrolase_sf"/>
</dbReference>